<proteinExistence type="predicted"/>
<keyword evidence="5" id="KW-1185">Reference proteome</keyword>
<dbReference type="GO" id="GO:0016779">
    <property type="term" value="F:nucleotidyltransferase activity"/>
    <property type="evidence" value="ECO:0007669"/>
    <property type="project" value="InterPro"/>
</dbReference>
<evidence type="ECO:0000313" key="4">
    <source>
        <dbReference type="Proteomes" id="UP000509383"/>
    </source>
</evidence>
<evidence type="ECO:0000313" key="3">
    <source>
        <dbReference type="EMBL" id="GJN51522.1"/>
    </source>
</evidence>
<dbReference type="EMBL" id="AP023189">
    <property type="protein sequence ID" value="BCG23478.1"/>
    <property type="molecule type" value="Genomic_DNA"/>
</dbReference>
<dbReference type="EMBL" id="BQKM01000002">
    <property type="protein sequence ID" value="GJN51522.1"/>
    <property type="molecule type" value="Genomic_DNA"/>
</dbReference>
<dbReference type="InterPro" id="IPR011051">
    <property type="entry name" value="RmlC_Cupin_sf"/>
</dbReference>
<dbReference type="SUPFAM" id="SSF51182">
    <property type="entry name" value="RmlC-like cupins"/>
    <property type="match status" value="1"/>
</dbReference>
<reference evidence="2 4" key="1">
    <citation type="submission" date="2020-05" db="EMBL/GenBank/DDBJ databases">
        <title>Characterization of novel class B3 metallo-beta-lactamase from novel Pseudomonas species.</title>
        <authorList>
            <person name="Yamada K."/>
            <person name="Aoki K."/>
            <person name="Ishii Y."/>
        </authorList>
    </citation>
    <scope>NUCLEOTIDE SEQUENCE [LARGE SCALE GENOMIC DNA]</scope>
    <source>
        <strain evidence="2 4">TUM18999</strain>
        <strain evidence="3 5">TUM20286</strain>
    </source>
</reference>
<dbReference type="InterPro" id="IPR014710">
    <property type="entry name" value="RmlC-like_jellyroll"/>
</dbReference>
<protein>
    <recommendedName>
        <fullName evidence="1">Mannose-6-phosphate isomerase type II C-terminal domain-containing protein</fullName>
    </recommendedName>
</protein>
<evidence type="ECO:0000259" key="1">
    <source>
        <dbReference type="Pfam" id="PF01050"/>
    </source>
</evidence>
<dbReference type="Proteomes" id="UP000509383">
    <property type="component" value="Chromosome"/>
</dbReference>
<dbReference type="Pfam" id="PF01050">
    <property type="entry name" value="MannoseP_isomer"/>
    <property type="match status" value="1"/>
</dbReference>
<name>A0A6J4E212_9PSED</name>
<evidence type="ECO:0000313" key="2">
    <source>
        <dbReference type="EMBL" id="BCG23478.1"/>
    </source>
</evidence>
<dbReference type="InterPro" id="IPR001538">
    <property type="entry name" value="Man6P_isomerase-2_C"/>
</dbReference>
<dbReference type="Gene3D" id="2.60.120.10">
    <property type="entry name" value="Jelly Rolls"/>
    <property type="match status" value="1"/>
</dbReference>
<accession>A0A6J4E212</accession>
<dbReference type="KEGG" id="ptw:TUM18999_16690"/>
<evidence type="ECO:0000313" key="5">
    <source>
        <dbReference type="Proteomes" id="UP001054892"/>
    </source>
</evidence>
<gene>
    <name evidence="2" type="ORF">TUM18999_16690</name>
    <name evidence="3" type="ORF">TUM20286_12740</name>
</gene>
<sequence>MSEYKVIEKPWGKEEVVEINDKYMVKKLTMWAGHRCSLQYHNFKKETIYVLSGVLKIVQGTSQDALEEKLYRAGDTITIPPGLIHRMEGVEDSVYLEASTPEMDDVVRLVDDYQRAPQ</sequence>
<organism evidence="2 4">
    <name type="scientific">Pseudomonas tohonis</name>
    <dbReference type="NCBI Taxonomy" id="2725477"/>
    <lineage>
        <taxon>Bacteria</taxon>
        <taxon>Pseudomonadati</taxon>
        <taxon>Pseudomonadota</taxon>
        <taxon>Gammaproteobacteria</taxon>
        <taxon>Pseudomonadales</taxon>
        <taxon>Pseudomonadaceae</taxon>
        <taxon>Pseudomonas</taxon>
    </lineage>
</organism>
<dbReference type="GO" id="GO:0005976">
    <property type="term" value="P:polysaccharide metabolic process"/>
    <property type="evidence" value="ECO:0007669"/>
    <property type="project" value="InterPro"/>
</dbReference>
<dbReference type="Proteomes" id="UP001054892">
    <property type="component" value="Unassembled WGS sequence"/>
</dbReference>
<dbReference type="AlphaFoldDB" id="A0A6J4E212"/>
<dbReference type="RefSeq" id="WP_107328384.1">
    <property type="nucleotide sequence ID" value="NZ_AP023189.1"/>
</dbReference>
<feature type="domain" description="Mannose-6-phosphate isomerase type II C-terminal" evidence="1">
    <location>
        <begin position="5"/>
        <end position="89"/>
    </location>
</feature>